<dbReference type="Proteomes" id="UP001559623">
    <property type="component" value="Unassembled WGS sequence"/>
</dbReference>
<proteinExistence type="predicted"/>
<comment type="caution">
    <text evidence="1">The sequence shown here is derived from an EMBL/GenBank/DDBJ whole genome shotgun (WGS) entry which is preliminary data.</text>
</comment>
<keyword evidence="2" id="KW-1185">Reference proteome</keyword>
<protein>
    <recommendedName>
        <fullName evidence="3">Tat pathway signal sequence domain protein</fullName>
    </recommendedName>
</protein>
<evidence type="ECO:0000313" key="2">
    <source>
        <dbReference type="Proteomes" id="UP001559623"/>
    </source>
</evidence>
<accession>A0ABV3X5E0</accession>
<sequence>MLQKPAMKSQEVKPKAQADWLGFCKGVRTYVQRASLMKMAQKTGAKQLMPLRVAAEHMSSKLAMKIASAALAAFALASAVVSAMPASEEAQIQAIADAQNLWKDEFVALRDKGQLPQPYLLNMTPEQTRFAVTDLDGNGRLELLFRHAAVPTGDKGAIPRPFHYIPTAVGMAVYEIDADGRLQRLPEEENGYGCPDLKNLDVLHAVRKDGTRWYNICTRTHIESVYGYFSYIDSYQQIAIVNGKVKVKNLAEKSGHYNVFDWDRVEEVPTSASIFDGDPAHREMRPEDFERTNFYRDFHRTYDTSGQLHMMSCGQLLEDPRATLNQSWFLWLHHDAVEG</sequence>
<evidence type="ECO:0008006" key="3">
    <source>
        <dbReference type="Google" id="ProtNLM"/>
    </source>
</evidence>
<reference evidence="1 2" key="1">
    <citation type="submission" date="2023-04" db="EMBL/GenBank/DDBJ databases">
        <title>Genome Sequence of Selenomonas sputigena ATCC 33150.</title>
        <authorList>
            <person name="Miller D.P."/>
            <person name="Anvari S."/>
            <person name="Polson S.W."/>
            <person name="Macdonald M."/>
            <person name="Mcdowell J.V."/>
        </authorList>
    </citation>
    <scope>NUCLEOTIDE SEQUENCE [LARGE SCALE GENOMIC DNA]</scope>
    <source>
        <strain evidence="1 2">ATCC 33150</strain>
    </source>
</reference>
<gene>
    <name evidence="1" type="ORF">QCO44_07125</name>
</gene>
<evidence type="ECO:0000313" key="1">
    <source>
        <dbReference type="EMBL" id="MEX5285407.1"/>
    </source>
</evidence>
<name>A0ABV3X5E0_9FIRM</name>
<dbReference type="EMBL" id="JARVLH010000003">
    <property type="protein sequence ID" value="MEX5285407.1"/>
    <property type="molecule type" value="Genomic_DNA"/>
</dbReference>
<organism evidence="1 2">
    <name type="scientific">Selenomonas sputigena</name>
    <dbReference type="NCBI Taxonomy" id="69823"/>
    <lineage>
        <taxon>Bacteria</taxon>
        <taxon>Bacillati</taxon>
        <taxon>Bacillota</taxon>
        <taxon>Negativicutes</taxon>
        <taxon>Selenomonadales</taxon>
        <taxon>Selenomonadaceae</taxon>
        <taxon>Selenomonas</taxon>
    </lineage>
</organism>
<dbReference type="RefSeq" id="WP_368847132.1">
    <property type="nucleotide sequence ID" value="NZ_CP194411.1"/>
</dbReference>